<dbReference type="Pfam" id="PF00563">
    <property type="entry name" value="EAL"/>
    <property type="match status" value="1"/>
</dbReference>
<evidence type="ECO:0000313" key="4">
    <source>
        <dbReference type="EMBL" id="KKD37265.1"/>
    </source>
</evidence>
<dbReference type="SMART" id="SM00267">
    <property type="entry name" value="GGDEF"/>
    <property type="match status" value="2"/>
</dbReference>
<dbReference type="InterPro" id="IPR003018">
    <property type="entry name" value="GAF"/>
</dbReference>
<dbReference type="CDD" id="cd01948">
    <property type="entry name" value="EAL"/>
    <property type="match status" value="1"/>
</dbReference>
<dbReference type="InterPro" id="IPR029787">
    <property type="entry name" value="Nucleotide_cyclase"/>
</dbReference>
<evidence type="ECO:0000259" key="3">
    <source>
        <dbReference type="PROSITE" id="PS50887"/>
    </source>
</evidence>
<gene>
    <name evidence="4" type="ORF">WN50_15285</name>
</gene>
<dbReference type="InterPro" id="IPR016132">
    <property type="entry name" value="Phyto_chromo_attachment"/>
</dbReference>
<protein>
    <recommendedName>
        <fullName evidence="6">Diguanylate cyclase</fullName>
    </recommendedName>
</protein>
<organism evidence="4 5">
    <name type="scientific">Limnoraphis robusta CS-951</name>
    <dbReference type="NCBI Taxonomy" id="1637645"/>
    <lineage>
        <taxon>Bacteria</taxon>
        <taxon>Bacillati</taxon>
        <taxon>Cyanobacteriota</taxon>
        <taxon>Cyanophyceae</taxon>
        <taxon>Oscillatoriophycideae</taxon>
        <taxon>Oscillatoriales</taxon>
        <taxon>Sirenicapillariaceae</taxon>
        <taxon>Limnoraphis</taxon>
    </lineage>
</organism>
<dbReference type="PROSITE" id="PS50883">
    <property type="entry name" value="EAL"/>
    <property type="match status" value="1"/>
</dbReference>
<dbReference type="PANTHER" id="PTHR44757:SF2">
    <property type="entry name" value="BIOFILM ARCHITECTURE MAINTENANCE PROTEIN MBAA"/>
    <property type="match status" value="1"/>
</dbReference>
<dbReference type="InterPro" id="IPR035919">
    <property type="entry name" value="EAL_sf"/>
</dbReference>
<sequence length="1261" mass="142806">MKKKRNYQKPFLFQLADWEKNHLSFQEKLNIIVKETRDFLNVDRVKIYQFQIEGSGVVIAESVKLEQLPSLLGLHFSAQDIPSVARAQFNKAHQRIIIDVSAKRKILDSANSQLSEPNRLNAEIRYAPVDECHLQYLVGMGVLSSLAIPIFHWEQLWGLFIIHHAEPRRFSEPELQTVELLSKQVSLAIAQATLIAQAEQQQQQEKAIARINKIFAENLDEHQTWQTVLEESIKILKGDGGRVYFTEDLTGQSPKLYTCGEQPSLAELENSSSWQDLIQQNTQPIKPKPDSTPFKNVDESHSIGNNKPCIFTVLEFSKHPHLQPLTEAFANTSIHSLLIIPLGSRQQEIGYLTLFRTEREIEILWAGYHNTDPRNQITRRSFETWREIRRQAPIWQPNELKLGQSLSLHLYVGFTQRQLTHLIENQASYDRVTKLPNRIVLEQQLTLALIDVLHNGNMVAVAVLGLDQFKTINESFGYQVGDSFLQEVAVRLQSRLEQLQLNNTLLARWHGDGFALIFSQVAYADDTITLCQSLLDIFREPLYIHTQAIYLNGSIGVALAPYDGESAATLLKHAEIALDQAKQYGKNTYKLYTPESATINPTHLTLEADLQKALKQEEFAIHYQPQIELSTGKLSGLEALIRWYHPRFGVIYPHHFLPVAEHMNELKAIGAWVLQTACTQQRIWQLTGLSPAKISVNLSVNQFQQEDLVDVLISTLQQAQMEPKYLELEITETALMGDIERSMIRLKQLRQAGIQIAIDNFGRGYCSLISLKHLPIQTLKIDSSFVEDLMSDPKQGAILQALVNLGNALEFNVLAKGVETRQQLEFLQSIGCNQAQGYLISHPLSAEGIIKLLMKSQPLTPIYSRLCTTNSPIIPLSGTPVSTPEPLAQTVAIDQQTLAEKILEYAHLKEELKQQAIRERLVMEIGQKIRNSLNLNDILNTTAQEVRELLETDRVILYRFDAQWNGTVVVESVVPGYPASLEDEIDDPCFRESYVKYYRQGRIRAIDNIKEADLNPCHIELLERYAVKANLVVPIVYQDKLWGLMIAHHCRDIRHWEQHEIKLLSELSAQAAIAIHQGELYQQLETANQELERLAARDSLTQIANRHCFDRVLEKEWTRLMRSQDQLSLILCDIDSFKLYNDTYGHQAGDHCLHQVAQAIKAGVKRPADLVARYGGEEFAVILPATSLEGALRVAEEIRVRVRALGISHAESVYGCVTLSLGVATVIPNTSLSIPILIGAADEALYRAKATGRDRSCWSSN</sequence>
<dbReference type="InterPro" id="IPR001633">
    <property type="entry name" value="EAL_dom"/>
</dbReference>
<feature type="domain" description="Phytochrome chromophore attachment site" evidence="1">
    <location>
        <begin position="24"/>
        <end position="184"/>
    </location>
</feature>
<dbReference type="SUPFAM" id="SSF141868">
    <property type="entry name" value="EAL domain-like"/>
    <property type="match status" value="1"/>
</dbReference>
<dbReference type="PROSITE" id="PS50046">
    <property type="entry name" value="PHYTOCHROME_2"/>
    <property type="match status" value="2"/>
</dbReference>
<dbReference type="PROSITE" id="PS50887">
    <property type="entry name" value="GGDEF"/>
    <property type="match status" value="2"/>
</dbReference>
<evidence type="ECO:0000259" key="2">
    <source>
        <dbReference type="PROSITE" id="PS50883"/>
    </source>
</evidence>
<evidence type="ECO:0000259" key="1">
    <source>
        <dbReference type="PROSITE" id="PS50046"/>
    </source>
</evidence>
<dbReference type="CDD" id="cd01949">
    <property type="entry name" value="GGDEF"/>
    <property type="match status" value="2"/>
</dbReference>
<feature type="domain" description="Phytochrome chromophore attachment site" evidence="1">
    <location>
        <begin position="934"/>
        <end position="1070"/>
    </location>
</feature>
<dbReference type="EMBL" id="LATL02000007">
    <property type="protein sequence ID" value="KKD37265.1"/>
    <property type="molecule type" value="Genomic_DNA"/>
</dbReference>
<dbReference type="InterPro" id="IPR000160">
    <property type="entry name" value="GGDEF_dom"/>
</dbReference>
<dbReference type="Pfam" id="PF00990">
    <property type="entry name" value="GGDEF"/>
    <property type="match status" value="2"/>
</dbReference>
<dbReference type="Pfam" id="PF01590">
    <property type="entry name" value="GAF"/>
    <property type="match status" value="2"/>
</dbReference>
<dbReference type="Gene3D" id="3.20.20.450">
    <property type="entry name" value="EAL domain"/>
    <property type="match status" value="1"/>
</dbReference>
<dbReference type="OrthoDB" id="431840at2"/>
<feature type="domain" description="GGDEF" evidence="3">
    <location>
        <begin position="1125"/>
        <end position="1261"/>
    </location>
</feature>
<dbReference type="Gene3D" id="3.30.70.270">
    <property type="match status" value="2"/>
</dbReference>
<dbReference type="Gene3D" id="3.30.450.40">
    <property type="match status" value="3"/>
</dbReference>
<dbReference type="SUPFAM" id="SSF55781">
    <property type="entry name" value="GAF domain-like"/>
    <property type="match status" value="3"/>
</dbReference>
<dbReference type="RefSeq" id="WP_046279421.1">
    <property type="nucleotide sequence ID" value="NZ_LATL02000007.1"/>
</dbReference>
<reference evidence="4 5" key="1">
    <citation type="submission" date="2015-06" db="EMBL/GenBank/DDBJ databases">
        <title>Draft genome assembly of filamentous brackish cyanobacterium Limnoraphis robusta strain CS-951.</title>
        <authorList>
            <person name="Willis A."/>
            <person name="Parks M."/>
            <person name="Burford M.A."/>
        </authorList>
    </citation>
    <scope>NUCLEOTIDE SEQUENCE [LARGE SCALE GENOMIC DNA]</scope>
    <source>
        <strain evidence="4 5">CS-951</strain>
    </source>
</reference>
<proteinExistence type="predicted"/>
<dbReference type="InterPro" id="IPR043128">
    <property type="entry name" value="Rev_trsase/Diguanyl_cyclase"/>
</dbReference>
<feature type="domain" description="EAL" evidence="2">
    <location>
        <begin position="603"/>
        <end position="857"/>
    </location>
</feature>
<dbReference type="PANTHER" id="PTHR44757">
    <property type="entry name" value="DIGUANYLATE CYCLASE DGCP"/>
    <property type="match status" value="1"/>
</dbReference>
<dbReference type="NCBIfam" id="TIGR00254">
    <property type="entry name" value="GGDEF"/>
    <property type="match status" value="2"/>
</dbReference>
<evidence type="ECO:0008006" key="6">
    <source>
        <dbReference type="Google" id="ProtNLM"/>
    </source>
</evidence>
<dbReference type="SMART" id="SM00052">
    <property type="entry name" value="EAL"/>
    <property type="match status" value="1"/>
</dbReference>
<dbReference type="InterPro" id="IPR029016">
    <property type="entry name" value="GAF-like_dom_sf"/>
</dbReference>
<dbReference type="SUPFAM" id="SSF55073">
    <property type="entry name" value="Nucleotide cyclase"/>
    <property type="match status" value="2"/>
</dbReference>
<dbReference type="Proteomes" id="UP000033607">
    <property type="component" value="Unassembled WGS sequence"/>
</dbReference>
<name>A0A0F5YGC8_9CYAN</name>
<dbReference type="SMART" id="SM00065">
    <property type="entry name" value="GAF"/>
    <property type="match status" value="3"/>
</dbReference>
<accession>A0A0F5YGC8</accession>
<dbReference type="FunFam" id="3.30.70.270:FF:000001">
    <property type="entry name" value="Diguanylate cyclase domain protein"/>
    <property type="match status" value="1"/>
</dbReference>
<dbReference type="PATRIC" id="fig|1637645.4.peg.118"/>
<comment type="caution">
    <text evidence="4">The sequence shown here is derived from an EMBL/GenBank/DDBJ whole genome shotgun (WGS) entry which is preliminary data.</text>
</comment>
<dbReference type="InterPro" id="IPR052155">
    <property type="entry name" value="Biofilm_reg_signaling"/>
</dbReference>
<dbReference type="AlphaFoldDB" id="A0A0F5YGC8"/>
<feature type="domain" description="GGDEF" evidence="3">
    <location>
        <begin position="457"/>
        <end position="594"/>
    </location>
</feature>
<evidence type="ECO:0000313" key="5">
    <source>
        <dbReference type="Proteomes" id="UP000033607"/>
    </source>
</evidence>